<dbReference type="AlphaFoldDB" id="A1ZRG4"/>
<protein>
    <submittedName>
        <fullName evidence="1">Uncharacterized protein</fullName>
    </submittedName>
</protein>
<keyword evidence="2" id="KW-1185">Reference proteome</keyword>
<evidence type="ECO:0000313" key="2">
    <source>
        <dbReference type="Proteomes" id="UP000004095"/>
    </source>
</evidence>
<reference evidence="1 2" key="1">
    <citation type="submission" date="2007-01" db="EMBL/GenBank/DDBJ databases">
        <authorList>
            <person name="Haygood M."/>
            <person name="Podell S."/>
            <person name="Anderson C."/>
            <person name="Hopkinson B."/>
            <person name="Roe K."/>
            <person name="Barbeau K."/>
            <person name="Gaasterland T."/>
            <person name="Ferriera S."/>
            <person name="Johnson J."/>
            <person name="Kravitz S."/>
            <person name="Beeson K."/>
            <person name="Sutton G."/>
            <person name="Rogers Y.-H."/>
            <person name="Friedman R."/>
            <person name="Frazier M."/>
            <person name="Venter J.C."/>
        </authorList>
    </citation>
    <scope>NUCLEOTIDE SEQUENCE [LARGE SCALE GENOMIC DNA]</scope>
    <source>
        <strain evidence="1 2">ATCC 23134</strain>
    </source>
</reference>
<comment type="caution">
    <text evidence="1">The sequence shown here is derived from an EMBL/GenBank/DDBJ whole genome shotgun (WGS) entry which is preliminary data.</text>
</comment>
<name>A1ZRG4_MICM2</name>
<evidence type="ECO:0000313" key="1">
    <source>
        <dbReference type="EMBL" id="EAY27054.1"/>
    </source>
</evidence>
<organism evidence="1 2">
    <name type="scientific">Microscilla marina ATCC 23134</name>
    <dbReference type="NCBI Taxonomy" id="313606"/>
    <lineage>
        <taxon>Bacteria</taxon>
        <taxon>Pseudomonadati</taxon>
        <taxon>Bacteroidota</taxon>
        <taxon>Cytophagia</taxon>
        <taxon>Cytophagales</taxon>
        <taxon>Microscillaceae</taxon>
        <taxon>Microscilla</taxon>
    </lineage>
</organism>
<accession>A1ZRG4</accession>
<gene>
    <name evidence="1" type="ORF">M23134_04742</name>
</gene>
<proteinExistence type="predicted"/>
<dbReference type="EMBL" id="AAWS01000027">
    <property type="protein sequence ID" value="EAY27054.1"/>
    <property type="molecule type" value="Genomic_DNA"/>
</dbReference>
<sequence length="38" mass="4516">MRRNNYPKNFVFIPTLPATDCLISYKISKRLRTIFPSN</sequence>
<dbReference type="Proteomes" id="UP000004095">
    <property type="component" value="Unassembled WGS sequence"/>
</dbReference>